<protein>
    <recommendedName>
        <fullName evidence="4">Syringolide-induced protein 14-1-1</fullName>
    </recommendedName>
</protein>
<comment type="caution">
    <text evidence="2">The sequence shown here is derived from an EMBL/GenBank/DDBJ whole genome shotgun (WGS) entry which is preliminary data.</text>
</comment>
<evidence type="ECO:0000256" key="1">
    <source>
        <dbReference type="SAM" id="MobiDB-lite"/>
    </source>
</evidence>
<accession>A0A394D916</accession>
<dbReference type="InterPro" id="IPR038796">
    <property type="entry name" value="At1g76070-like"/>
</dbReference>
<sequence>MEKKQPKLKNKILSILPKAAAAVSVTFQNSPFSPRRDHKLRSDHNATKWHKGAKGFSGPMIPEEARRKPKDGGVETQEPTSPKISCIGQIKQKKKQIHKAKAKTMSLPTPDSIRSHVSGAEDVDSEQVSEDVVKKKHSPNKFQRMFFHAAKPKTGSRKKLPPESSVIGKKTYFNKDVGSDRAPPMGDMRRFASGRETFANFDWRAQNTAEEMDQRDCFTDVEEDENEVIIPFSAPILVSGGSGRYSDLNLQPRKEINIWKRRTMEPPRPLQLKPVLTAK</sequence>
<reference evidence="2 3" key="1">
    <citation type="journal article" date="2017" name="Plant Biotechnol. J.">
        <title>A comprehensive draft genome sequence for lupin (Lupinus angustifolius), an emerging health food: insights into plant-microbe interactions and legume evolution.</title>
        <authorList>
            <person name="Hane J.K."/>
            <person name="Ming Y."/>
            <person name="Kamphuis L.G."/>
            <person name="Nelson M.N."/>
            <person name="Garg G."/>
            <person name="Atkins C.A."/>
            <person name="Bayer P.E."/>
            <person name="Bravo A."/>
            <person name="Bringans S."/>
            <person name="Cannon S."/>
            <person name="Edwards D."/>
            <person name="Foley R."/>
            <person name="Gao L.L."/>
            <person name="Harrison M.J."/>
            <person name="Huang W."/>
            <person name="Hurgobin B."/>
            <person name="Li S."/>
            <person name="Liu C.W."/>
            <person name="McGrath A."/>
            <person name="Morahan G."/>
            <person name="Murray J."/>
            <person name="Weller J."/>
            <person name="Jian J."/>
            <person name="Singh K.B."/>
        </authorList>
    </citation>
    <scope>NUCLEOTIDE SEQUENCE [LARGE SCALE GENOMIC DNA]</scope>
    <source>
        <strain evidence="3">cv. Tanjil</strain>
        <tissue evidence="2">Whole plant</tissue>
    </source>
</reference>
<evidence type="ECO:0000313" key="3">
    <source>
        <dbReference type="Proteomes" id="UP000188354"/>
    </source>
</evidence>
<dbReference type="Proteomes" id="UP000188354">
    <property type="component" value="Unassembled WGS sequence"/>
</dbReference>
<dbReference type="STRING" id="3871.A0A394D916"/>
<feature type="compositionally biased region" description="Basic residues" evidence="1">
    <location>
        <begin position="91"/>
        <end position="102"/>
    </location>
</feature>
<dbReference type="PANTHER" id="PTHR34779:SF1">
    <property type="entry name" value="OS09G0542900 PROTEIN"/>
    <property type="match status" value="1"/>
</dbReference>
<dbReference type="Gramene" id="OIW19895">
    <property type="protein sequence ID" value="OIW19895"/>
    <property type="gene ID" value="TanjilG_28766"/>
</dbReference>
<feature type="compositionally biased region" description="Basic and acidic residues" evidence="1">
    <location>
        <begin position="63"/>
        <end position="73"/>
    </location>
</feature>
<evidence type="ECO:0008006" key="4">
    <source>
        <dbReference type="Google" id="ProtNLM"/>
    </source>
</evidence>
<keyword evidence="3" id="KW-1185">Reference proteome</keyword>
<organism evidence="2 3">
    <name type="scientific">Lupinus angustifolius</name>
    <name type="common">Narrow-leaved blue lupine</name>
    <dbReference type="NCBI Taxonomy" id="3871"/>
    <lineage>
        <taxon>Eukaryota</taxon>
        <taxon>Viridiplantae</taxon>
        <taxon>Streptophyta</taxon>
        <taxon>Embryophyta</taxon>
        <taxon>Tracheophyta</taxon>
        <taxon>Spermatophyta</taxon>
        <taxon>Magnoliopsida</taxon>
        <taxon>eudicotyledons</taxon>
        <taxon>Gunneridae</taxon>
        <taxon>Pentapetalae</taxon>
        <taxon>rosids</taxon>
        <taxon>fabids</taxon>
        <taxon>Fabales</taxon>
        <taxon>Fabaceae</taxon>
        <taxon>Papilionoideae</taxon>
        <taxon>50 kb inversion clade</taxon>
        <taxon>genistoids sensu lato</taxon>
        <taxon>core genistoids</taxon>
        <taxon>Genisteae</taxon>
        <taxon>Lupinus</taxon>
    </lineage>
</organism>
<feature type="region of interest" description="Disordered" evidence="1">
    <location>
        <begin position="29"/>
        <end position="127"/>
    </location>
</feature>
<gene>
    <name evidence="2" type="ORF">TanjilG_28766</name>
</gene>
<proteinExistence type="predicted"/>
<dbReference type="EMBL" id="MLAU01003938">
    <property type="protein sequence ID" value="OIW19895.1"/>
    <property type="molecule type" value="Genomic_DNA"/>
</dbReference>
<dbReference type="AlphaFoldDB" id="A0A394D916"/>
<name>A0A394D916_LUPAN</name>
<evidence type="ECO:0000313" key="2">
    <source>
        <dbReference type="EMBL" id="OIW19895.1"/>
    </source>
</evidence>
<dbReference type="PANTHER" id="PTHR34779">
    <property type="entry name" value="OS09G0542900 PROTEIN"/>
    <property type="match status" value="1"/>
</dbReference>